<comment type="caution">
    <text evidence="3">The sequence shown here is derived from an EMBL/GenBank/DDBJ whole genome shotgun (WGS) entry which is preliminary data.</text>
</comment>
<dbReference type="EMBL" id="JAUTDP010000011">
    <property type="protein sequence ID" value="KAK3392566.1"/>
    <property type="molecule type" value="Genomic_DNA"/>
</dbReference>
<dbReference type="Proteomes" id="UP001281003">
    <property type="component" value="Unassembled WGS sequence"/>
</dbReference>
<keyword evidence="2" id="KW-1133">Transmembrane helix</keyword>
<keyword evidence="2" id="KW-0812">Transmembrane</keyword>
<keyword evidence="4" id="KW-1185">Reference proteome</keyword>
<dbReference type="AlphaFoldDB" id="A0AAE0P3D7"/>
<reference evidence="3" key="1">
    <citation type="journal article" date="2023" name="Mol. Phylogenet. Evol.">
        <title>Genome-scale phylogeny and comparative genomics of the fungal order Sordariales.</title>
        <authorList>
            <person name="Hensen N."/>
            <person name="Bonometti L."/>
            <person name="Westerberg I."/>
            <person name="Brannstrom I.O."/>
            <person name="Guillou S."/>
            <person name="Cros-Aarteil S."/>
            <person name="Calhoun S."/>
            <person name="Haridas S."/>
            <person name="Kuo A."/>
            <person name="Mondo S."/>
            <person name="Pangilinan J."/>
            <person name="Riley R."/>
            <person name="LaButti K."/>
            <person name="Andreopoulos B."/>
            <person name="Lipzen A."/>
            <person name="Chen C."/>
            <person name="Yan M."/>
            <person name="Daum C."/>
            <person name="Ng V."/>
            <person name="Clum A."/>
            <person name="Steindorff A."/>
            <person name="Ohm R.A."/>
            <person name="Martin F."/>
            <person name="Silar P."/>
            <person name="Natvig D.O."/>
            <person name="Lalanne C."/>
            <person name="Gautier V."/>
            <person name="Ament-Velasquez S.L."/>
            <person name="Kruys A."/>
            <person name="Hutchinson M.I."/>
            <person name="Powell A.J."/>
            <person name="Barry K."/>
            <person name="Miller A.N."/>
            <person name="Grigoriev I.V."/>
            <person name="Debuchy R."/>
            <person name="Gladieux P."/>
            <person name="Hiltunen Thoren M."/>
            <person name="Johannesson H."/>
        </authorList>
    </citation>
    <scope>NUCLEOTIDE SEQUENCE</scope>
    <source>
        <strain evidence="3">FGSC 1904</strain>
    </source>
</reference>
<evidence type="ECO:0000256" key="1">
    <source>
        <dbReference type="SAM" id="MobiDB-lite"/>
    </source>
</evidence>
<name>A0AAE0P3D7_SORBR</name>
<gene>
    <name evidence="3" type="ORF">B0T20DRAFT_482701</name>
</gene>
<reference evidence="3" key="2">
    <citation type="submission" date="2023-07" db="EMBL/GenBank/DDBJ databases">
        <authorList>
            <consortium name="Lawrence Berkeley National Laboratory"/>
            <person name="Haridas S."/>
            <person name="Hensen N."/>
            <person name="Bonometti L."/>
            <person name="Westerberg I."/>
            <person name="Brannstrom I.O."/>
            <person name="Guillou S."/>
            <person name="Cros-Aarteil S."/>
            <person name="Calhoun S."/>
            <person name="Kuo A."/>
            <person name="Mondo S."/>
            <person name="Pangilinan J."/>
            <person name="Riley R."/>
            <person name="LaButti K."/>
            <person name="Andreopoulos B."/>
            <person name="Lipzen A."/>
            <person name="Chen C."/>
            <person name="Yanf M."/>
            <person name="Daum C."/>
            <person name="Ng V."/>
            <person name="Clum A."/>
            <person name="Steindorff A."/>
            <person name="Ohm R."/>
            <person name="Martin F."/>
            <person name="Silar P."/>
            <person name="Natvig D."/>
            <person name="Lalanne C."/>
            <person name="Gautier V."/>
            <person name="Ament-velasquez S.L."/>
            <person name="Kruys A."/>
            <person name="Hutchinson M.I."/>
            <person name="Powell A.J."/>
            <person name="Barry K."/>
            <person name="Miller A.N."/>
            <person name="Grigoriev I.V."/>
            <person name="Debuchy R."/>
            <person name="Gladieux P."/>
            <person name="Thoren M.H."/>
            <person name="Johannesson H."/>
        </authorList>
    </citation>
    <scope>NUCLEOTIDE SEQUENCE</scope>
    <source>
        <strain evidence="3">FGSC 1904</strain>
    </source>
</reference>
<evidence type="ECO:0000313" key="4">
    <source>
        <dbReference type="Proteomes" id="UP001281003"/>
    </source>
</evidence>
<dbReference type="CDD" id="cd12087">
    <property type="entry name" value="TM_EGFR-like"/>
    <property type="match status" value="1"/>
</dbReference>
<accession>A0AAE0P3D7</accession>
<feature type="transmembrane region" description="Helical" evidence="2">
    <location>
        <begin position="195"/>
        <end position="219"/>
    </location>
</feature>
<evidence type="ECO:0000256" key="2">
    <source>
        <dbReference type="SAM" id="Phobius"/>
    </source>
</evidence>
<feature type="region of interest" description="Disordered" evidence="1">
    <location>
        <begin position="153"/>
        <end position="187"/>
    </location>
</feature>
<sequence>MASHVRLTHPQPGVRYALFCFLGFISTIGAQNSLPPSVVNGGSGGVPNSIPVTTNSITGEIKGTYIDSNGSPSICPILGGMCFVTTVFDTFPSPKTSWFHATCATSGDMIPTLYLEVDTNALSSTQISTDVATIISEGETRTRTTQIITSDTIIPSIMPSDNDPSTTENPVPTSSTSSLGDPVPETQNKAATSKAWIAGVVAGPLLFLAAIGGLLFWWLRRHKQRKALAESGGLGDGGIHAQEPPCIQPCFAHQSPEVAKTIETPPMCELEDTGVHEAPCQGTGGATRL</sequence>
<feature type="compositionally biased region" description="Polar residues" evidence="1">
    <location>
        <begin position="162"/>
        <end position="187"/>
    </location>
</feature>
<protein>
    <submittedName>
        <fullName evidence="3">Uncharacterized protein</fullName>
    </submittedName>
</protein>
<evidence type="ECO:0000313" key="3">
    <source>
        <dbReference type="EMBL" id="KAK3392566.1"/>
    </source>
</evidence>
<organism evidence="3 4">
    <name type="scientific">Sordaria brevicollis</name>
    <dbReference type="NCBI Taxonomy" id="83679"/>
    <lineage>
        <taxon>Eukaryota</taxon>
        <taxon>Fungi</taxon>
        <taxon>Dikarya</taxon>
        <taxon>Ascomycota</taxon>
        <taxon>Pezizomycotina</taxon>
        <taxon>Sordariomycetes</taxon>
        <taxon>Sordariomycetidae</taxon>
        <taxon>Sordariales</taxon>
        <taxon>Sordariaceae</taxon>
        <taxon>Sordaria</taxon>
    </lineage>
</organism>
<keyword evidence="2" id="KW-0472">Membrane</keyword>
<proteinExistence type="predicted"/>